<dbReference type="Proteomes" id="UP000033103">
    <property type="component" value="Chromosome"/>
</dbReference>
<comment type="subcellular location">
    <subcellularLocation>
        <location evidence="1">Membrane</location>
        <topology evidence="1">Multi-pass membrane protein</topology>
    </subcellularLocation>
</comment>
<feature type="transmembrane region" description="Helical" evidence="6">
    <location>
        <begin position="115"/>
        <end position="135"/>
    </location>
</feature>
<dbReference type="PATRIC" id="fig|1069640.6.peg.689"/>
<dbReference type="InterPro" id="IPR037185">
    <property type="entry name" value="EmrE-like"/>
</dbReference>
<evidence type="ECO:0000313" key="8">
    <source>
        <dbReference type="EMBL" id="AKC95585.1"/>
    </source>
</evidence>
<accession>A0A0E3ZB42</accession>
<dbReference type="OrthoDB" id="6212796at2"/>
<dbReference type="PANTHER" id="PTHR32322:SF2">
    <property type="entry name" value="EAMA DOMAIN-CONTAINING PROTEIN"/>
    <property type="match status" value="1"/>
</dbReference>
<gene>
    <name evidence="8" type="ORF">VC03_03495</name>
</gene>
<feature type="transmembrane region" description="Helical" evidence="6">
    <location>
        <begin position="295"/>
        <end position="313"/>
    </location>
</feature>
<dbReference type="Pfam" id="PF00892">
    <property type="entry name" value="EamA"/>
    <property type="match status" value="2"/>
</dbReference>
<evidence type="ECO:0000259" key="7">
    <source>
        <dbReference type="Pfam" id="PF00892"/>
    </source>
</evidence>
<evidence type="ECO:0000256" key="1">
    <source>
        <dbReference type="ARBA" id="ARBA00004141"/>
    </source>
</evidence>
<evidence type="ECO:0000313" key="9">
    <source>
        <dbReference type="Proteomes" id="UP000033103"/>
    </source>
</evidence>
<sequence>MVYYIIKIYFNERGGKVNYGWLLITIGATMWGIDGVLLTPRYFMYGFFDVRFIVFMSHFVPTIILSILFWRQYKYLKTFKKNDFIYYGLISLFGGCIGTLAIVKALQLSNFSLSMVTLIQKSQPIFAIILAYILLKERPKKKFYIILVITLVALYLLIFGLKNPLSLPKQNLQAAIYSFIAAVSFGSSTVFGKKIVSKHSFLTTTFYRFLFTSIITFFILLLFPLNTIASCKQYFSNSNIYILTVIIAVYSLIGLIIYYKGMITTKATYATICELAYPLTSVVVEALVFKHYLSVIQLISATVLVLAIVYLNLNKE</sequence>
<feature type="transmembrane region" description="Helical" evidence="6">
    <location>
        <begin position="21"/>
        <end position="40"/>
    </location>
</feature>
<evidence type="ECO:0000256" key="5">
    <source>
        <dbReference type="ARBA" id="ARBA00023136"/>
    </source>
</evidence>
<organism evidence="8 9">
    <name type="scientific">Sneathia vaginalis</name>
    <dbReference type="NCBI Taxonomy" id="187101"/>
    <lineage>
        <taxon>Bacteria</taxon>
        <taxon>Fusobacteriati</taxon>
        <taxon>Fusobacteriota</taxon>
        <taxon>Fusobacteriia</taxon>
        <taxon>Fusobacteriales</taxon>
        <taxon>Leptotrichiaceae</taxon>
        <taxon>Sneathia</taxon>
    </lineage>
</organism>
<feature type="transmembrane region" description="Helical" evidence="6">
    <location>
        <begin position="271"/>
        <end position="289"/>
    </location>
</feature>
<name>A0A0E3ZB42_9FUSO</name>
<feature type="transmembrane region" description="Helical" evidence="6">
    <location>
        <begin position="240"/>
        <end position="259"/>
    </location>
</feature>
<feature type="transmembrane region" description="Helical" evidence="6">
    <location>
        <begin position="142"/>
        <end position="162"/>
    </location>
</feature>
<keyword evidence="5 6" id="KW-0472">Membrane</keyword>
<dbReference type="KEGG" id="sns:VC03_03495"/>
<evidence type="ECO:0000256" key="2">
    <source>
        <dbReference type="ARBA" id="ARBA00007362"/>
    </source>
</evidence>
<dbReference type="GO" id="GO:0016020">
    <property type="term" value="C:membrane"/>
    <property type="evidence" value="ECO:0007669"/>
    <property type="project" value="UniProtKB-SubCell"/>
</dbReference>
<dbReference type="PANTHER" id="PTHR32322">
    <property type="entry name" value="INNER MEMBRANE TRANSPORTER"/>
    <property type="match status" value="1"/>
</dbReference>
<reference evidence="8 9" key="1">
    <citation type="journal article" date="2012" name="BMC Genomics">
        <title>Genomic sequence analysis and characterization of Sneathia amnii sp. nov.</title>
        <authorList>
            <consortium name="Vaginal Microbiome Consortium (additional members)"/>
            <person name="Harwich M.D.Jr."/>
            <person name="Serrano M.G."/>
            <person name="Fettweis J.M."/>
            <person name="Alves J.M."/>
            <person name="Reimers M.A."/>
            <person name="Buck G.A."/>
            <person name="Jefferson K.K."/>
        </authorList>
    </citation>
    <scope>NUCLEOTIDE SEQUENCE [LARGE SCALE GENOMIC DNA]</scope>
    <source>
        <strain evidence="8 9">SN35</strain>
    </source>
</reference>
<evidence type="ECO:0000256" key="4">
    <source>
        <dbReference type="ARBA" id="ARBA00022989"/>
    </source>
</evidence>
<proteinExistence type="inferred from homology"/>
<evidence type="ECO:0000256" key="6">
    <source>
        <dbReference type="SAM" id="Phobius"/>
    </source>
</evidence>
<feature type="domain" description="EamA" evidence="7">
    <location>
        <begin position="20"/>
        <end position="158"/>
    </location>
</feature>
<keyword evidence="4 6" id="KW-1133">Transmembrane helix</keyword>
<feature type="domain" description="EamA" evidence="7">
    <location>
        <begin position="174"/>
        <end position="312"/>
    </location>
</feature>
<dbReference type="InterPro" id="IPR050638">
    <property type="entry name" value="AA-Vitamin_Transporters"/>
</dbReference>
<keyword evidence="9" id="KW-1185">Reference proteome</keyword>
<feature type="transmembrane region" description="Helical" evidence="6">
    <location>
        <begin position="174"/>
        <end position="193"/>
    </location>
</feature>
<dbReference type="SUPFAM" id="SSF103481">
    <property type="entry name" value="Multidrug resistance efflux transporter EmrE"/>
    <property type="match status" value="2"/>
</dbReference>
<feature type="transmembrane region" description="Helical" evidence="6">
    <location>
        <begin position="84"/>
        <end position="103"/>
    </location>
</feature>
<comment type="similarity">
    <text evidence="2">Belongs to the EamA transporter family.</text>
</comment>
<protein>
    <submittedName>
        <fullName evidence="8">Membrane protein</fullName>
    </submittedName>
</protein>
<feature type="transmembrane region" description="Helical" evidence="6">
    <location>
        <begin position="52"/>
        <end position="72"/>
    </location>
</feature>
<dbReference type="InterPro" id="IPR000620">
    <property type="entry name" value="EamA_dom"/>
</dbReference>
<feature type="transmembrane region" description="Helical" evidence="6">
    <location>
        <begin position="205"/>
        <end position="228"/>
    </location>
</feature>
<dbReference type="EMBL" id="CP011280">
    <property type="protein sequence ID" value="AKC95585.1"/>
    <property type="molecule type" value="Genomic_DNA"/>
</dbReference>
<dbReference type="AlphaFoldDB" id="A0A0E3ZB42"/>
<dbReference type="STRING" id="187101.VC03_03495"/>
<evidence type="ECO:0000256" key="3">
    <source>
        <dbReference type="ARBA" id="ARBA00022692"/>
    </source>
</evidence>
<keyword evidence="3 6" id="KW-0812">Transmembrane</keyword>
<dbReference type="HOGENOM" id="CLU_063026_0_0_0"/>